<dbReference type="InterPro" id="IPR029063">
    <property type="entry name" value="SAM-dependent_MTases_sf"/>
</dbReference>
<gene>
    <name evidence="1" type="ORF">ACFQU8_03660</name>
</gene>
<name>A0ABW2UQX1_9BACI</name>
<dbReference type="Proteomes" id="UP001596620">
    <property type="component" value="Unassembled WGS sequence"/>
</dbReference>
<evidence type="ECO:0000313" key="1">
    <source>
        <dbReference type="EMBL" id="MFC7746337.1"/>
    </source>
</evidence>
<dbReference type="EMBL" id="JBHTGR010000005">
    <property type="protein sequence ID" value="MFC7746337.1"/>
    <property type="molecule type" value="Genomic_DNA"/>
</dbReference>
<proteinExistence type="predicted"/>
<organism evidence="1 2">
    <name type="scientific">Lentibacillus kimchii</name>
    <dbReference type="NCBI Taxonomy" id="1542911"/>
    <lineage>
        <taxon>Bacteria</taxon>
        <taxon>Bacillati</taxon>
        <taxon>Bacillota</taxon>
        <taxon>Bacilli</taxon>
        <taxon>Bacillales</taxon>
        <taxon>Bacillaceae</taxon>
        <taxon>Lentibacillus</taxon>
    </lineage>
</organism>
<accession>A0ABW2UQX1</accession>
<evidence type="ECO:0000313" key="2">
    <source>
        <dbReference type="Proteomes" id="UP001596620"/>
    </source>
</evidence>
<dbReference type="GO" id="GO:0008168">
    <property type="term" value="F:methyltransferase activity"/>
    <property type="evidence" value="ECO:0007669"/>
    <property type="project" value="UniProtKB-KW"/>
</dbReference>
<dbReference type="SUPFAM" id="SSF53335">
    <property type="entry name" value="S-adenosyl-L-methionine-dependent methyltransferases"/>
    <property type="match status" value="1"/>
</dbReference>
<keyword evidence="1" id="KW-0489">Methyltransferase</keyword>
<dbReference type="Gene3D" id="3.40.50.150">
    <property type="entry name" value="Vaccinia Virus protein VP39"/>
    <property type="match status" value="1"/>
</dbReference>
<protein>
    <submittedName>
        <fullName evidence="1">SAM-dependent methyltransferase</fullName>
    </submittedName>
</protein>
<sequence length="203" mass="24429">MKEYRYDKLLNIKTRRKKWIHADLHHNPYEPTPYHALETLCHNYHITSHDQIVDFGCGKGRLNFFSHYYYQASVTGVEMNYKLFKEAIKNRYRYMEQTKQATDPISFHCCLAEDYRIDPADNRFYFFNPFSIQVFKQVVNNILHSAAQSAREIELIMYYASNAYIRFLDGETAFERQKEIVLPEMINRDPYERFNIYRLTGTE</sequence>
<reference evidence="2" key="1">
    <citation type="journal article" date="2019" name="Int. J. Syst. Evol. Microbiol.">
        <title>The Global Catalogue of Microorganisms (GCM) 10K type strain sequencing project: providing services to taxonomists for standard genome sequencing and annotation.</title>
        <authorList>
            <consortium name="The Broad Institute Genomics Platform"/>
            <consortium name="The Broad Institute Genome Sequencing Center for Infectious Disease"/>
            <person name="Wu L."/>
            <person name="Ma J."/>
        </authorList>
    </citation>
    <scope>NUCLEOTIDE SEQUENCE [LARGE SCALE GENOMIC DNA]</scope>
    <source>
        <strain evidence="2">JCM 30234</strain>
    </source>
</reference>
<comment type="caution">
    <text evidence="1">The sequence shown here is derived from an EMBL/GenBank/DDBJ whole genome shotgun (WGS) entry which is preliminary data.</text>
</comment>
<keyword evidence="1" id="KW-0808">Transferase</keyword>
<dbReference type="RefSeq" id="WP_382357821.1">
    <property type="nucleotide sequence ID" value="NZ_JBHTGR010000005.1"/>
</dbReference>
<dbReference type="GO" id="GO:0032259">
    <property type="term" value="P:methylation"/>
    <property type="evidence" value="ECO:0007669"/>
    <property type="project" value="UniProtKB-KW"/>
</dbReference>
<keyword evidence="2" id="KW-1185">Reference proteome</keyword>